<evidence type="ECO:0000313" key="6">
    <source>
        <dbReference type="EMBL" id="MFF5202763.1"/>
    </source>
</evidence>
<keyword evidence="3" id="KW-0804">Transcription</keyword>
<evidence type="ECO:0000256" key="4">
    <source>
        <dbReference type="PROSITE-ProRule" id="PRU00335"/>
    </source>
</evidence>
<dbReference type="PANTHER" id="PTHR30055:SF234">
    <property type="entry name" value="HTH-TYPE TRANSCRIPTIONAL REGULATOR BETI"/>
    <property type="match status" value="1"/>
</dbReference>
<organism evidence="6 7">
    <name type="scientific">Micromonospora parva</name>
    <dbReference type="NCBI Taxonomy" id="1464048"/>
    <lineage>
        <taxon>Bacteria</taxon>
        <taxon>Bacillati</taxon>
        <taxon>Actinomycetota</taxon>
        <taxon>Actinomycetes</taxon>
        <taxon>Micromonosporales</taxon>
        <taxon>Micromonosporaceae</taxon>
        <taxon>Micromonospora</taxon>
    </lineage>
</organism>
<dbReference type="InterPro" id="IPR009057">
    <property type="entry name" value="Homeodomain-like_sf"/>
</dbReference>
<reference evidence="6 7" key="1">
    <citation type="submission" date="2024-10" db="EMBL/GenBank/DDBJ databases">
        <title>The Natural Products Discovery Center: Release of the First 8490 Sequenced Strains for Exploring Actinobacteria Biosynthetic Diversity.</title>
        <authorList>
            <person name="Kalkreuter E."/>
            <person name="Kautsar S.A."/>
            <person name="Yang D."/>
            <person name="Bader C.D."/>
            <person name="Teijaro C.N."/>
            <person name="Fluegel L."/>
            <person name="Davis C.M."/>
            <person name="Simpson J.R."/>
            <person name="Lauterbach L."/>
            <person name="Steele A.D."/>
            <person name="Gui C."/>
            <person name="Meng S."/>
            <person name="Li G."/>
            <person name="Viehrig K."/>
            <person name="Ye F."/>
            <person name="Su P."/>
            <person name="Kiefer A.F."/>
            <person name="Nichols A."/>
            <person name="Cepeda A.J."/>
            <person name="Yan W."/>
            <person name="Fan B."/>
            <person name="Jiang Y."/>
            <person name="Adhikari A."/>
            <person name="Zheng C.-J."/>
            <person name="Schuster L."/>
            <person name="Cowan T.M."/>
            <person name="Smanski M.J."/>
            <person name="Chevrette M.G."/>
            <person name="De Carvalho L.P.S."/>
            <person name="Shen B."/>
        </authorList>
    </citation>
    <scope>NUCLEOTIDE SEQUENCE [LARGE SCALE GENOMIC DNA]</scope>
    <source>
        <strain evidence="6 7">NPDC000140</strain>
    </source>
</reference>
<dbReference type="Gene3D" id="1.10.357.10">
    <property type="entry name" value="Tetracycline Repressor, domain 2"/>
    <property type="match status" value="1"/>
</dbReference>
<evidence type="ECO:0000259" key="5">
    <source>
        <dbReference type="PROSITE" id="PS50977"/>
    </source>
</evidence>
<keyword evidence="1" id="KW-0805">Transcription regulation</keyword>
<evidence type="ECO:0000256" key="1">
    <source>
        <dbReference type="ARBA" id="ARBA00023015"/>
    </source>
</evidence>
<dbReference type="SUPFAM" id="SSF48498">
    <property type="entry name" value="Tetracyclin repressor-like, C-terminal domain"/>
    <property type="match status" value="1"/>
</dbReference>
<comment type="caution">
    <text evidence="6">The sequence shown here is derived from an EMBL/GenBank/DDBJ whole genome shotgun (WGS) entry which is preliminary data.</text>
</comment>
<dbReference type="InterPro" id="IPR036271">
    <property type="entry name" value="Tet_transcr_reg_TetR-rel_C_sf"/>
</dbReference>
<keyword evidence="7" id="KW-1185">Reference proteome</keyword>
<evidence type="ECO:0000256" key="2">
    <source>
        <dbReference type="ARBA" id="ARBA00023125"/>
    </source>
</evidence>
<accession>A0ABW6VYN4</accession>
<keyword evidence="2 4" id="KW-0238">DNA-binding</keyword>
<name>A0ABW6VYN4_9ACTN</name>
<dbReference type="Proteomes" id="UP001602287">
    <property type="component" value="Unassembled WGS sequence"/>
</dbReference>
<feature type="domain" description="HTH tetR-type" evidence="5">
    <location>
        <begin position="6"/>
        <end position="65"/>
    </location>
</feature>
<proteinExistence type="predicted"/>
<dbReference type="InterPro" id="IPR050109">
    <property type="entry name" value="HTH-type_TetR-like_transc_reg"/>
</dbReference>
<feature type="DNA-binding region" description="H-T-H motif" evidence="4">
    <location>
        <begin position="28"/>
        <end position="47"/>
    </location>
</feature>
<dbReference type="PRINTS" id="PR00455">
    <property type="entry name" value="HTHTETR"/>
</dbReference>
<sequence length="182" mass="18962">MRADAKRNYDLIVTAASEAIARDGAYASLEEIARSAGVGSATLHRHFPTRWSLLQAVFGGCVRNLAARAGDLLAASDALDALTTWLHEVTAYATTTRGLADSLLNEPAEESETCGATLVAAGEPLLRRAVDEGSVRPGITMADLMILANGISLAAQPMGAAKAEQLLTLALRGIGPAVRPQP</sequence>
<evidence type="ECO:0000313" key="7">
    <source>
        <dbReference type="Proteomes" id="UP001602287"/>
    </source>
</evidence>
<dbReference type="PANTHER" id="PTHR30055">
    <property type="entry name" value="HTH-TYPE TRANSCRIPTIONAL REGULATOR RUTR"/>
    <property type="match status" value="1"/>
</dbReference>
<dbReference type="SUPFAM" id="SSF46689">
    <property type="entry name" value="Homeodomain-like"/>
    <property type="match status" value="1"/>
</dbReference>
<dbReference type="EMBL" id="JBIAZM010000010">
    <property type="protein sequence ID" value="MFF5202763.1"/>
    <property type="molecule type" value="Genomic_DNA"/>
</dbReference>
<protein>
    <submittedName>
        <fullName evidence="6">TetR/AcrR family transcriptional regulator</fullName>
    </submittedName>
</protein>
<dbReference type="PROSITE" id="PS50977">
    <property type="entry name" value="HTH_TETR_2"/>
    <property type="match status" value="1"/>
</dbReference>
<dbReference type="InterPro" id="IPR001647">
    <property type="entry name" value="HTH_TetR"/>
</dbReference>
<dbReference type="Pfam" id="PF00440">
    <property type="entry name" value="TetR_N"/>
    <property type="match status" value="1"/>
</dbReference>
<gene>
    <name evidence="6" type="ORF">ACFY3B_24460</name>
</gene>
<dbReference type="InterPro" id="IPR049445">
    <property type="entry name" value="TetR_SbtR-like_C"/>
</dbReference>
<dbReference type="RefSeq" id="WP_030330193.1">
    <property type="nucleotide sequence ID" value="NZ_JBEZDH010000003.1"/>
</dbReference>
<evidence type="ECO:0000256" key="3">
    <source>
        <dbReference type="ARBA" id="ARBA00023163"/>
    </source>
</evidence>
<dbReference type="Pfam" id="PF21597">
    <property type="entry name" value="TetR_C_43"/>
    <property type="match status" value="1"/>
</dbReference>